<evidence type="ECO:0000313" key="2">
    <source>
        <dbReference type="EMBL" id="RCR67048.1"/>
    </source>
</evidence>
<organism evidence="2 3">
    <name type="scientific">Larkinella punicea</name>
    <dbReference type="NCBI Taxonomy" id="2315727"/>
    <lineage>
        <taxon>Bacteria</taxon>
        <taxon>Pseudomonadati</taxon>
        <taxon>Bacteroidota</taxon>
        <taxon>Cytophagia</taxon>
        <taxon>Cytophagales</taxon>
        <taxon>Spirosomataceae</taxon>
        <taxon>Larkinella</taxon>
    </lineage>
</organism>
<dbReference type="EMBL" id="QOWE01000022">
    <property type="protein sequence ID" value="RCR67048.1"/>
    <property type="molecule type" value="Genomic_DNA"/>
</dbReference>
<feature type="region of interest" description="Disordered" evidence="1">
    <location>
        <begin position="19"/>
        <end position="64"/>
    </location>
</feature>
<keyword evidence="3" id="KW-1185">Reference proteome</keyword>
<gene>
    <name evidence="2" type="ORF">DUE52_23615</name>
</gene>
<evidence type="ECO:0000256" key="1">
    <source>
        <dbReference type="SAM" id="MobiDB-lite"/>
    </source>
</evidence>
<comment type="caution">
    <text evidence="2">The sequence shown here is derived from an EMBL/GenBank/DDBJ whole genome shotgun (WGS) entry which is preliminary data.</text>
</comment>
<feature type="compositionally biased region" description="Polar residues" evidence="1">
    <location>
        <begin position="22"/>
        <end position="48"/>
    </location>
</feature>
<evidence type="ECO:0000313" key="3">
    <source>
        <dbReference type="Proteomes" id="UP000253383"/>
    </source>
</evidence>
<reference evidence="2 3" key="1">
    <citation type="submission" date="2018-07" db="EMBL/GenBank/DDBJ databases">
        <title>Genome analysis of Larkinella rosea.</title>
        <authorList>
            <person name="Zhou Z."/>
            <person name="Wang G."/>
        </authorList>
    </citation>
    <scope>NUCLEOTIDE SEQUENCE [LARGE SCALE GENOMIC DNA]</scope>
    <source>
        <strain evidence="3">zzj9</strain>
    </source>
</reference>
<proteinExistence type="predicted"/>
<sequence length="84" mass="9293">MQLQAVEQTAPVVFFLSRTSKKNTTPTPSNRMARLSNQVASDASTATPISGPRIGNEQQTPQAKILNPPNQTLFLFFMGSYFKF</sequence>
<dbReference type="Proteomes" id="UP000253383">
    <property type="component" value="Unassembled WGS sequence"/>
</dbReference>
<accession>A0A368JHA0</accession>
<protein>
    <submittedName>
        <fullName evidence="2">Uncharacterized protein</fullName>
    </submittedName>
</protein>
<dbReference type="AlphaFoldDB" id="A0A368JHA0"/>
<name>A0A368JHA0_9BACT</name>